<proteinExistence type="predicted"/>
<feature type="chain" id="PRO_5037277503" evidence="1">
    <location>
        <begin position="30"/>
        <end position="113"/>
    </location>
</feature>
<accession>A0A947D1T0</accession>
<evidence type="ECO:0000313" key="2">
    <source>
        <dbReference type="EMBL" id="MBT9288713.1"/>
    </source>
</evidence>
<dbReference type="EMBL" id="JAHHZF010000002">
    <property type="protein sequence ID" value="MBT9288713.1"/>
    <property type="molecule type" value="Genomic_DNA"/>
</dbReference>
<dbReference type="Proteomes" id="UP000766595">
    <property type="component" value="Unassembled WGS sequence"/>
</dbReference>
<keyword evidence="1" id="KW-0732">Signal</keyword>
<gene>
    <name evidence="2" type="ORF">KL771_04590</name>
</gene>
<reference evidence="2 3" key="1">
    <citation type="submission" date="2021-06" db="EMBL/GenBank/DDBJ databases">
        <authorList>
            <person name="Grouzdev D.S."/>
            <person name="Koziaeva V."/>
        </authorList>
    </citation>
    <scope>NUCLEOTIDE SEQUENCE [LARGE SCALE GENOMIC DNA]</scope>
    <source>
        <strain evidence="2 3">22</strain>
    </source>
</reference>
<dbReference type="RefSeq" id="WP_261967375.1">
    <property type="nucleotide sequence ID" value="NZ_JAHHZF010000002.1"/>
</dbReference>
<evidence type="ECO:0000313" key="3">
    <source>
        <dbReference type="Proteomes" id="UP000766595"/>
    </source>
</evidence>
<feature type="signal peptide" evidence="1">
    <location>
        <begin position="1"/>
        <end position="29"/>
    </location>
</feature>
<sequence>MASMTVGRRASVILAFMGLVVLATPYAFAADPAGMRPPAVVLTPPVKVVPPPHVVEYVDPGPCGTRSKPPFTELCYGNYRPWFYSGCYWRHGFYVCPKPDTDPPPPKAFGPNS</sequence>
<evidence type="ECO:0000256" key="1">
    <source>
        <dbReference type="SAM" id="SignalP"/>
    </source>
</evidence>
<comment type="caution">
    <text evidence="2">The sequence shown here is derived from an EMBL/GenBank/DDBJ whole genome shotgun (WGS) entry which is preliminary data.</text>
</comment>
<dbReference type="AlphaFoldDB" id="A0A947D1T0"/>
<keyword evidence="3" id="KW-1185">Reference proteome</keyword>
<organism evidence="2 3">
    <name type="scientific">Prosthecodimorpha staleyi</name>
    <dbReference type="NCBI Taxonomy" id="2840188"/>
    <lineage>
        <taxon>Bacteria</taxon>
        <taxon>Pseudomonadati</taxon>
        <taxon>Pseudomonadota</taxon>
        <taxon>Alphaproteobacteria</taxon>
        <taxon>Hyphomicrobiales</taxon>
        <taxon>Ancalomicrobiaceae</taxon>
        <taxon>Prosthecodimorpha</taxon>
    </lineage>
</organism>
<protein>
    <submittedName>
        <fullName evidence="2">Uncharacterized protein</fullName>
    </submittedName>
</protein>
<name>A0A947D1T0_9HYPH</name>